<feature type="domain" description="Solute-binding protein family 5" evidence="5">
    <location>
        <begin position="104"/>
        <end position="446"/>
    </location>
</feature>
<dbReference type="Gene3D" id="3.40.190.10">
    <property type="entry name" value="Periplasmic binding protein-like II"/>
    <property type="match status" value="1"/>
</dbReference>
<evidence type="ECO:0000256" key="4">
    <source>
        <dbReference type="ARBA" id="ARBA00022729"/>
    </source>
</evidence>
<dbReference type="NCBIfam" id="TIGR01409">
    <property type="entry name" value="TAT_signal_seq"/>
    <property type="match status" value="1"/>
</dbReference>
<comment type="similarity">
    <text evidence="2">Belongs to the bacterial solute-binding protein 5 family.</text>
</comment>
<dbReference type="InterPro" id="IPR006311">
    <property type="entry name" value="TAT_signal"/>
</dbReference>
<sequence>MRNKKDLSLIDRLSHEARLGRLSRRDFMRHSAAAGLTAAAATGLWTSEAKAQPKSGGTFRVAIHDNNTSDTHNPGTYLSIQQIFLAHTHRAYLTLINTDQTLGGDVAEDWSGSEDASEWTFKLRDNVTFHDGRKCTADDVIASMNFHRGEASTSAAKALLADVADITKTDDLTVVFTLTGPNADLPWLMTDYHLTIQPASEDGIEWRNGIGCGPYKIVDGEFGVGFKLERHDGWHGEGAYFDAVEMIAINDPNARQTALVTGDVDAVSAIDLKTMALMQRNPQLIVDNVPSASAITMPMHTNTAPYDDVDVRMALKLAMNREEIVEKIAFGAGTAGNDFHHSPAQPYYPEGLDQLSYDPDQARALLKKAGHENLKINLSSAESIFSGAVDMCVLYSEQAKAAGIDITVVREPNDGYYSDVWLKKPFCAVAWGARPTPDVMYTLAYKADAAWNESFWVNERFNELLLQGKSELDDAKRSEIYREMAQIARDDGGTIIPFFRNFVYGRRSNVQNTGELAASWEMDGCRAASRWWFDG</sequence>
<dbReference type="GO" id="GO:0043190">
    <property type="term" value="C:ATP-binding cassette (ABC) transporter complex"/>
    <property type="evidence" value="ECO:0007669"/>
    <property type="project" value="InterPro"/>
</dbReference>
<evidence type="ECO:0000256" key="1">
    <source>
        <dbReference type="ARBA" id="ARBA00004418"/>
    </source>
</evidence>
<keyword evidence="4" id="KW-0732">Signal</keyword>
<name>A0A975WE39_9RHOB</name>
<dbReference type="InterPro" id="IPR030678">
    <property type="entry name" value="Peptide/Ni-bd"/>
</dbReference>
<keyword evidence="3" id="KW-0813">Transport</keyword>
<dbReference type="Proteomes" id="UP000182932">
    <property type="component" value="Unassembled WGS sequence"/>
</dbReference>
<evidence type="ECO:0000313" key="7">
    <source>
        <dbReference type="Proteomes" id="UP000182932"/>
    </source>
</evidence>
<dbReference type="CDD" id="cd08503">
    <property type="entry name" value="PBP2_NikA_DppA_OppA_like_17"/>
    <property type="match status" value="1"/>
</dbReference>
<dbReference type="Pfam" id="PF00496">
    <property type="entry name" value="SBP_bac_5"/>
    <property type="match status" value="1"/>
</dbReference>
<dbReference type="GO" id="GO:1904680">
    <property type="term" value="F:peptide transmembrane transporter activity"/>
    <property type="evidence" value="ECO:0007669"/>
    <property type="project" value="TreeGrafter"/>
</dbReference>
<dbReference type="AlphaFoldDB" id="A0A975WE39"/>
<organism evidence="6 7">
    <name type="scientific">Marinovum algicola</name>
    <dbReference type="NCBI Taxonomy" id="42444"/>
    <lineage>
        <taxon>Bacteria</taxon>
        <taxon>Pseudomonadati</taxon>
        <taxon>Pseudomonadota</taxon>
        <taxon>Alphaproteobacteria</taxon>
        <taxon>Rhodobacterales</taxon>
        <taxon>Roseobacteraceae</taxon>
        <taxon>Marinovum</taxon>
    </lineage>
</organism>
<dbReference type="PANTHER" id="PTHR30290:SF10">
    <property type="entry name" value="PERIPLASMIC OLIGOPEPTIDE-BINDING PROTEIN-RELATED"/>
    <property type="match status" value="1"/>
</dbReference>
<dbReference type="Gene3D" id="3.10.105.10">
    <property type="entry name" value="Dipeptide-binding Protein, Domain 3"/>
    <property type="match status" value="1"/>
</dbReference>
<evidence type="ECO:0000313" key="6">
    <source>
        <dbReference type="EMBL" id="SEK05639.1"/>
    </source>
</evidence>
<accession>A0A975WE39</accession>
<dbReference type="PIRSF" id="PIRSF002741">
    <property type="entry name" value="MppA"/>
    <property type="match status" value="1"/>
</dbReference>
<dbReference type="GO" id="GO:0030288">
    <property type="term" value="C:outer membrane-bounded periplasmic space"/>
    <property type="evidence" value="ECO:0007669"/>
    <property type="project" value="UniProtKB-ARBA"/>
</dbReference>
<dbReference type="RefSeq" id="WP_048533433.1">
    <property type="nucleotide sequence ID" value="NZ_CATLQZ010000002.1"/>
</dbReference>
<evidence type="ECO:0000256" key="3">
    <source>
        <dbReference type="ARBA" id="ARBA00022448"/>
    </source>
</evidence>
<proteinExistence type="inferred from homology"/>
<dbReference type="PANTHER" id="PTHR30290">
    <property type="entry name" value="PERIPLASMIC BINDING COMPONENT OF ABC TRANSPORTER"/>
    <property type="match status" value="1"/>
</dbReference>
<dbReference type="SUPFAM" id="SSF53850">
    <property type="entry name" value="Periplasmic binding protein-like II"/>
    <property type="match status" value="1"/>
</dbReference>
<comment type="subcellular location">
    <subcellularLocation>
        <location evidence="1">Periplasm</location>
    </subcellularLocation>
</comment>
<protein>
    <submittedName>
        <fullName evidence="6">Peptide/nickel transport system substrate-binding protein</fullName>
    </submittedName>
</protein>
<dbReference type="PROSITE" id="PS51318">
    <property type="entry name" value="TAT"/>
    <property type="match status" value="1"/>
</dbReference>
<evidence type="ECO:0000259" key="5">
    <source>
        <dbReference type="Pfam" id="PF00496"/>
    </source>
</evidence>
<dbReference type="InterPro" id="IPR019546">
    <property type="entry name" value="TAT_signal_bac_arc"/>
</dbReference>
<dbReference type="GO" id="GO:0015833">
    <property type="term" value="P:peptide transport"/>
    <property type="evidence" value="ECO:0007669"/>
    <property type="project" value="TreeGrafter"/>
</dbReference>
<gene>
    <name evidence="6" type="ORF">SAMN04487940_1229</name>
</gene>
<reference evidence="6 7" key="1">
    <citation type="submission" date="2016-10" db="EMBL/GenBank/DDBJ databases">
        <authorList>
            <person name="Varghese N."/>
            <person name="Submissions S."/>
        </authorList>
    </citation>
    <scope>NUCLEOTIDE SEQUENCE [LARGE SCALE GENOMIC DNA]</scope>
    <source>
        <strain evidence="6 7">FF3</strain>
    </source>
</reference>
<evidence type="ECO:0000256" key="2">
    <source>
        <dbReference type="ARBA" id="ARBA00005695"/>
    </source>
</evidence>
<dbReference type="Gene3D" id="3.90.76.10">
    <property type="entry name" value="Dipeptide-binding Protein, Domain 1"/>
    <property type="match status" value="1"/>
</dbReference>
<dbReference type="InterPro" id="IPR000914">
    <property type="entry name" value="SBP_5_dom"/>
</dbReference>
<dbReference type="InterPro" id="IPR039424">
    <property type="entry name" value="SBP_5"/>
</dbReference>
<dbReference type="EMBL" id="FNYY01000022">
    <property type="protein sequence ID" value="SEK05639.1"/>
    <property type="molecule type" value="Genomic_DNA"/>
</dbReference>
<comment type="caution">
    <text evidence="6">The sequence shown here is derived from an EMBL/GenBank/DDBJ whole genome shotgun (WGS) entry which is preliminary data.</text>
</comment>
<keyword evidence="7" id="KW-1185">Reference proteome</keyword>
<dbReference type="GeneID" id="80820485"/>